<keyword evidence="3" id="KW-0677">Repeat</keyword>
<evidence type="ECO:0000256" key="6">
    <source>
        <dbReference type="SAM" id="Phobius"/>
    </source>
</evidence>
<dbReference type="InterPro" id="IPR006671">
    <property type="entry name" value="Cyclin_N"/>
</dbReference>
<dbReference type="EMBL" id="JAVIJP010000013">
    <property type="protein sequence ID" value="KAL3646432.1"/>
    <property type="molecule type" value="Genomic_DNA"/>
</dbReference>
<dbReference type="SUPFAM" id="SSF48371">
    <property type="entry name" value="ARM repeat"/>
    <property type="match status" value="1"/>
</dbReference>
<name>A0ABD3DXV8_9LAMI</name>
<keyword evidence="2" id="KW-0813">Transport</keyword>
<feature type="repeat" description="ARM" evidence="5">
    <location>
        <begin position="124"/>
        <end position="166"/>
    </location>
</feature>
<dbReference type="Proteomes" id="UP001632038">
    <property type="component" value="Unassembled WGS sequence"/>
</dbReference>
<evidence type="ECO:0000256" key="4">
    <source>
        <dbReference type="ARBA" id="ARBA00022927"/>
    </source>
</evidence>
<keyword evidence="4" id="KW-0653">Protein transport</keyword>
<sequence length="323" mass="36067">MMMNETRTIVQINFTGIFNFELPIFLLLIFGSLLLMIMNLRLLSNGFNPLRSLPSMVVGWSNDDVQQLDATTHPPIKKVIKSGVVSRFIEILGRDDSPPFEATWVLTNIASGASGYTEVMIDHGVIPTFVRILGSPSDAVREQAVCALGNIAGDSPKSRDLVLTLGALMPLLAQFNDHAKLSMWRISAAESLSCNLSRSNKLWLLLLVLHIQMMDRCLRMHAGHLHIYPIHTWPSILIRVCTVGNIVMGDDLQTQAACGLNNKPKMEIVIIVAEMDSQPEINEKMQAILIDWLVQVHGKFDLSPETLYCIFRLFIDVIASINY</sequence>
<dbReference type="Gene3D" id="1.25.10.10">
    <property type="entry name" value="Leucine-rich Repeat Variant"/>
    <property type="match status" value="1"/>
</dbReference>
<keyword evidence="6" id="KW-1133">Transmembrane helix</keyword>
<keyword evidence="6" id="KW-0812">Transmembrane</keyword>
<comment type="similarity">
    <text evidence="1">Belongs to the importin alpha family.</text>
</comment>
<dbReference type="SMART" id="SM00185">
    <property type="entry name" value="ARM"/>
    <property type="match status" value="2"/>
</dbReference>
<evidence type="ECO:0000256" key="5">
    <source>
        <dbReference type="PROSITE-ProRule" id="PRU00259"/>
    </source>
</evidence>
<feature type="domain" description="Cyclin N-terminal" evidence="7">
    <location>
        <begin position="274"/>
        <end position="309"/>
    </location>
</feature>
<feature type="transmembrane region" description="Helical" evidence="6">
    <location>
        <begin position="20"/>
        <end position="43"/>
    </location>
</feature>
<dbReference type="InterPro" id="IPR000225">
    <property type="entry name" value="Armadillo"/>
</dbReference>
<keyword evidence="9" id="KW-1185">Reference proteome</keyword>
<dbReference type="AlphaFoldDB" id="A0ABD3DXV8"/>
<dbReference type="GO" id="GO:0015031">
    <property type="term" value="P:protein transport"/>
    <property type="evidence" value="ECO:0007669"/>
    <property type="project" value="UniProtKB-KW"/>
</dbReference>
<dbReference type="InterPro" id="IPR011989">
    <property type="entry name" value="ARM-like"/>
</dbReference>
<evidence type="ECO:0000313" key="9">
    <source>
        <dbReference type="Proteomes" id="UP001632038"/>
    </source>
</evidence>
<dbReference type="Pfam" id="PF00134">
    <property type="entry name" value="Cyclin_N"/>
    <property type="match status" value="1"/>
</dbReference>
<evidence type="ECO:0000256" key="3">
    <source>
        <dbReference type="ARBA" id="ARBA00022737"/>
    </source>
</evidence>
<keyword evidence="6" id="KW-0472">Membrane</keyword>
<evidence type="ECO:0000256" key="2">
    <source>
        <dbReference type="ARBA" id="ARBA00022448"/>
    </source>
</evidence>
<gene>
    <name evidence="8" type="ORF">CASFOL_011612</name>
</gene>
<dbReference type="SUPFAM" id="SSF47954">
    <property type="entry name" value="Cyclin-like"/>
    <property type="match status" value="1"/>
</dbReference>
<dbReference type="PROSITE" id="PS50176">
    <property type="entry name" value="ARM_REPEAT"/>
    <property type="match status" value="1"/>
</dbReference>
<proteinExistence type="inferred from homology"/>
<dbReference type="InterPro" id="IPR016024">
    <property type="entry name" value="ARM-type_fold"/>
</dbReference>
<evidence type="ECO:0000259" key="7">
    <source>
        <dbReference type="Pfam" id="PF00134"/>
    </source>
</evidence>
<evidence type="ECO:0000256" key="1">
    <source>
        <dbReference type="ARBA" id="ARBA00010394"/>
    </source>
</evidence>
<comment type="caution">
    <text evidence="8">The sequence shown here is derived from an EMBL/GenBank/DDBJ whole genome shotgun (WGS) entry which is preliminary data.</text>
</comment>
<evidence type="ECO:0000313" key="8">
    <source>
        <dbReference type="EMBL" id="KAL3646432.1"/>
    </source>
</evidence>
<organism evidence="8 9">
    <name type="scientific">Castilleja foliolosa</name>
    <dbReference type="NCBI Taxonomy" id="1961234"/>
    <lineage>
        <taxon>Eukaryota</taxon>
        <taxon>Viridiplantae</taxon>
        <taxon>Streptophyta</taxon>
        <taxon>Embryophyta</taxon>
        <taxon>Tracheophyta</taxon>
        <taxon>Spermatophyta</taxon>
        <taxon>Magnoliopsida</taxon>
        <taxon>eudicotyledons</taxon>
        <taxon>Gunneridae</taxon>
        <taxon>Pentapetalae</taxon>
        <taxon>asterids</taxon>
        <taxon>lamiids</taxon>
        <taxon>Lamiales</taxon>
        <taxon>Orobanchaceae</taxon>
        <taxon>Pedicularideae</taxon>
        <taxon>Castillejinae</taxon>
        <taxon>Castilleja</taxon>
    </lineage>
</organism>
<dbReference type="PANTHER" id="PTHR23316">
    <property type="entry name" value="IMPORTIN ALPHA"/>
    <property type="match status" value="1"/>
</dbReference>
<dbReference type="Gene3D" id="1.10.472.10">
    <property type="entry name" value="Cyclin-like"/>
    <property type="match status" value="1"/>
</dbReference>
<dbReference type="InterPro" id="IPR036915">
    <property type="entry name" value="Cyclin-like_sf"/>
</dbReference>
<accession>A0ABD3DXV8</accession>
<dbReference type="Pfam" id="PF00514">
    <property type="entry name" value="Arm"/>
    <property type="match status" value="1"/>
</dbReference>
<protein>
    <recommendedName>
        <fullName evidence="7">Cyclin N-terminal domain-containing protein</fullName>
    </recommendedName>
</protein>
<reference evidence="9" key="1">
    <citation type="journal article" date="2024" name="IScience">
        <title>Strigolactones Initiate the Formation of Haustorium-like Structures in Castilleja.</title>
        <authorList>
            <person name="Buerger M."/>
            <person name="Peterson D."/>
            <person name="Chory J."/>
        </authorList>
    </citation>
    <scope>NUCLEOTIDE SEQUENCE [LARGE SCALE GENOMIC DNA]</scope>
</reference>